<dbReference type="InterPro" id="IPR001431">
    <property type="entry name" value="Pept_M16_Zn_BS"/>
</dbReference>
<evidence type="ECO:0000256" key="9">
    <source>
        <dbReference type="SAM" id="Phobius"/>
    </source>
</evidence>
<dbReference type="InterPro" id="IPR011249">
    <property type="entry name" value="Metalloenz_LuxS/M16"/>
</dbReference>
<keyword evidence="3" id="KW-0645">Protease</keyword>
<keyword evidence="4" id="KW-0479">Metal-binding</keyword>
<evidence type="ECO:0000256" key="5">
    <source>
        <dbReference type="ARBA" id="ARBA00022801"/>
    </source>
</evidence>
<sequence>MGDTIEQPGPLTGKSDWRKFRCLELKNGITVCLVHDKESKTTAAAATVKAGAAADPRAYPGIAHFCEHMCFLGSEKYPGENEYKKFLSQHGGRSNASTSLHLTTYKFEVLAEHAEQALDIFSNFFVSPLFTKSGTGREVNAVDSENSKNKVADVRRRLQILKDMGDQNVYWTKFTTGCSSTLPTEKEADLEKIRDALLAFHRKHYRPENLVVVVAGPQQLDELESWVVPRFGPMEAKAFPVNDNEMTEIERMIATAATDAPPFAAKDPPAPFNPPFRPELQSGWPVLLTVKPVRSMRRLVLMFPLPSVRKIPDQSPTAVLSHLLGHEGPKSPFALLQNEGLITSLSAGNRFGEPTFSLFQVDISLTEKGEKRWKDVVDVILQYCRFLHLEGLAAKNGKSSELSRIWEEKIALNRIFFDETSPGSVYGLCPSLAQSIMSHGTAASMSAGYMLQEDASTFPLSDFEKFTSSLVLSNCIIERSSEAAWAEMEESSDPSKQLKTEQWYEVEYFLSDFEKKDLDCWSGADGSAPYLDASSLTLPEPNRYIPRSLELCADLPEDAKVGPRIDKEIDPPNLLVNDPILGRLWHRLDDRYALPKAHLSIGIANAESENSKVHGVWTYDPKKSAASSLLASIFNQALAQETYDAELAGLSWSLSLTSSGISLDCSGFSDRLSDLGLTVLKEFLKSSFITEAHFDGAKDRVLRSLRTFFESRRADSHAVYYRNLLLDSSSAGIEASLKATEALTLEDIFEQHKSLLANSEIYLDCLMCGNVSEKEARDFFEQSTRLLLDAREGKSLANTDMWFPGPTEKRLAPLDEVDLKFQSRNPHEENGALIITYQSPIPAFRGERLSSPESLESSASLRLLCHILKEPLFNELRTKQTLGYIVSSYYDMALSMRPAELKHLGPQCVPIDLITIAVLSRKVDPLQLKVRADEFLDKFRSILLTMPDSEINSHATALSTKLLKPIQKLETEASTNLSKIRRYASEVGSAVGDMPWSNAKVMAAQIQKLRRQDLLNAWDRTVLPAHRSRVVSMVHGSSFPLQAETTKPKPHTKIISNSVADIISMRKSLSPYDNNPSERRSSIGFPRFIQNRSVMALAAASFVGAGYIGWSLIAKTKKRSSS</sequence>
<dbReference type="GO" id="GO:0005829">
    <property type="term" value="C:cytosol"/>
    <property type="evidence" value="ECO:0007669"/>
    <property type="project" value="TreeGrafter"/>
</dbReference>
<keyword evidence="9" id="KW-1133">Transmembrane helix</keyword>
<feature type="domain" description="Peptidase M16 middle/third" evidence="12">
    <location>
        <begin position="462"/>
        <end position="738"/>
    </location>
</feature>
<dbReference type="PANTHER" id="PTHR43690">
    <property type="entry name" value="NARDILYSIN"/>
    <property type="match status" value="1"/>
</dbReference>
<evidence type="ECO:0000259" key="11">
    <source>
        <dbReference type="Pfam" id="PF05193"/>
    </source>
</evidence>
<evidence type="ECO:0000256" key="1">
    <source>
        <dbReference type="ARBA" id="ARBA00001947"/>
    </source>
</evidence>
<dbReference type="Gene3D" id="3.30.830.10">
    <property type="entry name" value="Metalloenzyme, LuxS/M16 peptidase-like"/>
    <property type="match status" value="4"/>
</dbReference>
<evidence type="ECO:0000259" key="10">
    <source>
        <dbReference type="Pfam" id="PF00675"/>
    </source>
</evidence>
<evidence type="ECO:0000259" key="12">
    <source>
        <dbReference type="Pfam" id="PF16187"/>
    </source>
</evidence>
<dbReference type="PANTHER" id="PTHR43690:SF18">
    <property type="entry name" value="INSULIN-DEGRADING ENZYME-RELATED"/>
    <property type="match status" value="1"/>
</dbReference>
<dbReference type="InterPro" id="IPR050626">
    <property type="entry name" value="Peptidase_M16"/>
</dbReference>
<dbReference type="GO" id="GO:0005739">
    <property type="term" value="C:mitochondrion"/>
    <property type="evidence" value="ECO:0007669"/>
    <property type="project" value="TreeGrafter"/>
</dbReference>
<dbReference type="Pfam" id="PF16187">
    <property type="entry name" value="Peptidase_M16_M"/>
    <property type="match status" value="1"/>
</dbReference>
<organism evidence="13">
    <name type="scientific">Entomoneis paludosa</name>
    <dbReference type="NCBI Taxonomy" id="265537"/>
    <lineage>
        <taxon>Eukaryota</taxon>
        <taxon>Sar</taxon>
        <taxon>Stramenopiles</taxon>
        <taxon>Ochrophyta</taxon>
        <taxon>Bacillariophyta</taxon>
        <taxon>Bacillariophyceae</taxon>
        <taxon>Bacillariophycidae</taxon>
        <taxon>Entomoneidaceae</taxon>
        <taxon>Entomoneis</taxon>
    </lineage>
</organism>
<evidence type="ECO:0000313" key="13">
    <source>
        <dbReference type="EMBL" id="CAD9965482.1"/>
    </source>
</evidence>
<reference evidence="13" key="1">
    <citation type="submission" date="2021-01" db="EMBL/GenBank/DDBJ databases">
        <authorList>
            <person name="Corre E."/>
            <person name="Pelletier E."/>
            <person name="Niang G."/>
            <person name="Scheremetjew M."/>
            <person name="Finn R."/>
            <person name="Kale V."/>
            <person name="Holt S."/>
            <person name="Cochrane G."/>
            <person name="Meng A."/>
            <person name="Brown T."/>
            <person name="Cohen L."/>
        </authorList>
    </citation>
    <scope>NUCLEOTIDE SEQUENCE</scope>
    <source>
        <strain evidence="13">CCMP125</strain>
    </source>
</reference>
<dbReference type="PROSITE" id="PS00143">
    <property type="entry name" value="INSULINASE"/>
    <property type="match status" value="1"/>
</dbReference>
<evidence type="ECO:0000256" key="6">
    <source>
        <dbReference type="ARBA" id="ARBA00022833"/>
    </source>
</evidence>
<keyword evidence="7" id="KW-0482">Metalloprotease</keyword>
<keyword evidence="5" id="KW-0378">Hydrolase</keyword>
<feature type="domain" description="Peptidase M16 C-terminal" evidence="11">
    <location>
        <begin position="743"/>
        <end position="891"/>
    </location>
</feature>
<evidence type="ECO:0008006" key="14">
    <source>
        <dbReference type="Google" id="ProtNLM"/>
    </source>
</evidence>
<dbReference type="EMBL" id="HBHT01017847">
    <property type="protein sequence ID" value="CAD9965482.1"/>
    <property type="molecule type" value="Transcribed_RNA"/>
</dbReference>
<feature type="domain" description="Peptidase M16 C-terminal" evidence="11">
    <location>
        <begin position="194"/>
        <end position="391"/>
    </location>
</feature>
<dbReference type="AlphaFoldDB" id="A0A7S2YC00"/>
<evidence type="ECO:0000256" key="4">
    <source>
        <dbReference type="ARBA" id="ARBA00022723"/>
    </source>
</evidence>
<dbReference type="InterPro" id="IPR011765">
    <property type="entry name" value="Pept_M16_N"/>
</dbReference>
<accession>A0A7S2YC00</accession>
<keyword evidence="6" id="KW-0862">Zinc</keyword>
<dbReference type="SUPFAM" id="SSF63411">
    <property type="entry name" value="LuxS/MPP-like metallohydrolase"/>
    <property type="match status" value="4"/>
</dbReference>
<protein>
    <recommendedName>
        <fullName evidence="14">Peptidase M16 N-terminal domain-containing protein</fullName>
    </recommendedName>
</protein>
<evidence type="ECO:0000256" key="7">
    <source>
        <dbReference type="ARBA" id="ARBA00023049"/>
    </source>
</evidence>
<name>A0A7S2YC00_9STRA</name>
<keyword evidence="9" id="KW-0812">Transmembrane</keyword>
<feature type="transmembrane region" description="Helical" evidence="9">
    <location>
        <begin position="1094"/>
        <end position="1113"/>
    </location>
</feature>
<comment type="similarity">
    <text evidence="2 8">Belongs to the peptidase M16 family.</text>
</comment>
<dbReference type="GO" id="GO:0043171">
    <property type="term" value="P:peptide catabolic process"/>
    <property type="evidence" value="ECO:0007669"/>
    <property type="project" value="TreeGrafter"/>
</dbReference>
<dbReference type="GO" id="GO:0051603">
    <property type="term" value="P:proteolysis involved in protein catabolic process"/>
    <property type="evidence" value="ECO:0007669"/>
    <property type="project" value="TreeGrafter"/>
</dbReference>
<dbReference type="GO" id="GO:0046872">
    <property type="term" value="F:metal ion binding"/>
    <property type="evidence" value="ECO:0007669"/>
    <property type="project" value="UniProtKB-KW"/>
</dbReference>
<dbReference type="InterPro" id="IPR032632">
    <property type="entry name" value="Peptidase_M16_M"/>
</dbReference>
<dbReference type="GO" id="GO:0004222">
    <property type="term" value="F:metalloendopeptidase activity"/>
    <property type="evidence" value="ECO:0007669"/>
    <property type="project" value="InterPro"/>
</dbReference>
<evidence type="ECO:0000256" key="8">
    <source>
        <dbReference type="RuleBase" id="RU004447"/>
    </source>
</evidence>
<dbReference type="Pfam" id="PF05193">
    <property type="entry name" value="Peptidase_M16_C"/>
    <property type="match status" value="2"/>
</dbReference>
<dbReference type="InterPro" id="IPR007863">
    <property type="entry name" value="Peptidase_M16_C"/>
</dbReference>
<evidence type="ECO:0000256" key="3">
    <source>
        <dbReference type="ARBA" id="ARBA00022670"/>
    </source>
</evidence>
<keyword evidence="9" id="KW-0472">Membrane</keyword>
<comment type="cofactor">
    <cofactor evidence="1">
        <name>Zn(2+)</name>
        <dbReference type="ChEBI" id="CHEBI:29105"/>
    </cofactor>
</comment>
<dbReference type="Pfam" id="PF00675">
    <property type="entry name" value="Peptidase_M16"/>
    <property type="match status" value="1"/>
</dbReference>
<evidence type="ECO:0000256" key="2">
    <source>
        <dbReference type="ARBA" id="ARBA00007261"/>
    </source>
</evidence>
<gene>
    <name evidence="13" type="ORF">APAL1065_LOCUS11927</name>
</gene>
<dbReference type="FunFam" id="3.30.830.10:FF:000012">
    <property type="entry name" value="Protease 3"/>
    <property type="match status" value="1"/>
</dbReference>
<feature type="domain" description="Peptidase M16 N-terminal" evidence="10">
    <location>
        <begin position="31"/>
        <end position="148"/>
    </location>
</feature>
<proteinExistence type="inferred from homology"/>